<dbReference type="PIRSF" id="PIRSF006060">
    <property type="entry name" value="AA_transporter"/>
    <property type="match status" value="1"/>
</dbReference>
<dbReference type="Proteomes" id="UP000094801">
    <property type="component" value="Unassembled WGS sequence"/>
</dbReference>
<evidence type="ECO:0008006" key="9">
    <source>
        <dbReference type="Google" id="ProtNLM"/>
    </source>
</evidence>
<evidence type="ECO:0000256" key="3">
    <source>
        <dbReference type="ARBA" id="ARBA00022692"/>
    </source>
</evidence>
<gene>
    <name evidence="7" type="ORF">CANARDRAFT_204638</name>
</gene>
<dbReference type="EMBL" id="KV453875">
    <property type="protein sequence ID" value="ODV82734.1"/>
    <property type="molecule type" value="Genomic_DNA"/>
</dbReference>
<evidence type="ECO:0000256" key="6">
    <source>
        <dbReference type="SAM" id="Phobius"/>
    </source>
</evidence>
<evidence type="ECO:0000256" key="4">
    <source>
        <dbReference type="ARBA" id="ARBA00022989"/>
    </source>
</evidence>
<feature type="transmembrane region" description="Helical" evidence="6">
    <location>
        <begin position="162"/>
        <end position="180"/>
    </location>
</feature>
<keyword evidence="5 6" id="KW-0472">Membrane</keyword>
<evidence type="ECO:0000256" key="5">
    <source>
        <dbReference type="ARBA" id="ARBA00023136"/>
    </source>
</evidence>
<evidence type="ECO:0000256" key="2">
    <source>
        <dbReference type="ARBA" id="ARBA00022448"/>
    </source>
</evidence>
<feature type="transmembrane region" description="Helical" evidence="6">
    <location>
        <begin position="292"/>
        <end position="312"/>
    </location>
</feature>
<dbReference type="GO" id="GO:0022857">
    <property type="term" value="F:transmembrane transporter activity"/>
    <property type="evidence" value="ECO:0007669"/>
    <property type="project" value="InterPro"/>
</dbReference>
<dbReference type="InterPro" id="IPR002293">
    <property type="entry name" value="AA/rel_permease1"/>
</dbReference>
<dbReference type="OrthoDB" id="2417308at2759"/>
<protein>
    <recommendedName>
        <fullName evidence="9">Amino acid permease/ SLC12A domain-containing protein</fullName>
    </recommendedName>
</protein>
<dbReference type="AlphaFoldDB" id="A0A1E4STA4"/>
<proteinExistence type="predicted"/>
<evidence type="ECO:0000313" key="7">
    <source>
        <dbReference type="EMBL" id="ODV82734.1"/>
    </source>
</evidence>
<evidence type="ECO:0000313" key="8">
    <source>
        <dbReference type="Proteomes" id="UP000094801"/>
    </source>
</evidence>
<feature type="transmembrane region" description="Helical" evidence="6">
    <location>
        <begin position="12"/>
        <end position="33"/>
    </location>
</feature>
<reference evidence="8" key="1">
    <citation type="submission" date="2016-04" db="EMBL/GenBank/DDBJ databases">
        <title>Comparative genomics of biotechnologically important yeasts.</title>
        <authorList>
            <consortium name="DOE Joint Genome Institute"/>
            <person name="Riley R."/>
            <person name="Haridas S."/>
            <person name="Wolfe K.H."/>
            <person name="Lopes M.R."/>
            <person name="Hittinger C.T."/>
            <person name="Goker M."/>
            <person name="Salamov A."/>
            <person name="Wisecaver J."/>
            <person name="Long T.M."/>
            <person name="Aerts A.L."/>
            <person name="Barry K."/>
            <person name="Choi C."/>
            <person name="Clum A."/>
            <person name="Coughlan A.Y."/>
            <person name="Deshpande S."/>
            <person name="Douglass A.P."/>
            <person name="Hanson S.J."/>
            <person name="Klenk H.-P."/>
            <person name="Labutti K."/>
            <person name="Lapidus A."/>
            <person name="Lindquist E."/>
            <person name="Lipzen A."/>
            <person name="Meier-Kolthoff J.P."/>
            <person name="Ohm R.A."/>
            <person name="Otillar R.P."/>
            <person name="Pangilinan J."/>
            <person name="Peng Y."/>
            <person name="Rokas A."/>
            <person name="Rosa C.A."/>
            <person name="Scheuner C."/>
            <person name="Sibirny A.A."/>
            <person name="Slot J.C."/>
            <person name="Stielow J.B."/>
            <person name="Sun H."/>
            <person name="Kurtzman C.P."/>
            <person name="Blackwell M."/>
            <person name="Grigoriev I.V."/>
            <person name="Jeffries T.W."/>
        </authorList>
    </citation>
    <scope>NUCLEOTIDE SEQUENCE [LARGE SCALE GENOMIC DNA]</scope>
    <source>
        <strain evidence="8">NRRL YB-2248</strain>
    </source>
</reference>
<feature type="transmembrane region" description="Helical" evidence="6">
    <location>
        <begin position="86"/>
        <end position="110"/>
    </location>
</feature>
<dbReference type="Pfam" id="PF13520">
    <property type="entry name" value="AA_permease_2"/>
    <property type="match status" value="1"/>
</dbReference>
<keyword evidence="8" id="KW-1185">Reference proteome</keyword>
<name>A0A1E4STA4_9ASCO</name>
<feature type="transmembrane region" description="Helical" evidence="6">
    <location>
        <begin position="414"/>
        <end position="435"/>
    </location>
</feature>
<sequence length="486" mass="53376">MVKSFSKFSLFSLSFDIGAAWVGLITSVSTSLICAGPAGSIWCFPVACFIVEVMALGMAELSSAYPSSGGQYHWAFCVSSPEQAPLAAFVVGWISIFAWLIGAASIANYIASFLMGIGVLWNDSFSIEQWQVYLVYVLVTWIVVFICVFFQKWLPKLFSLNFYANVLFFLICFITIGASHKAGFHDASFVFGTDTNYTGWSSAGVAFMLGVGNSFYSLIGIDAAPHMSDEIPEPEKNVPLAVILPAILAFLTAWPFAIMFTYTMGDMDSVLNTDTGLAVLQIFYNATGSKSATTGLSVLCIYCLFGALIGAIEGTSRIIWSFACDNGFIYSNFYKQIHPNFKVPVWALGFCGIFLTLYGVIFIGSTTVFFAIISCVGILMFQSYVIPQGILLVRGRHLLPENRHFNLGKFGAPINFLSCVFIAVFTVFFCMPSARPVTAQNMNWAVVVCSGLLLYVAGHWIFFKRKEFTGPTIDRSILQSSRSHSF</sequence>
<feature type="transmembrane region" description="Helical" evidence="6">
    <location>
        <begin position="240"/>
        <end position="262"/>
    </location>
</feature>
<dbReference type="GO" id="GO:0016020">
    <property type="term" value="C:membrane"/>
    <property type="evidence" value="ECO:0007669"/>
    <property type="project" value="UniProtKB-SubCell"/>
</dbReference>
<feature type="transmembrane region" description="Helical" evidence="6">
    <location>
        <begin position="130"/>
        <end position="150"/>
    </location>
</feature>
<dbReference type="PANTHER" id="PTHR45649">
    <property type="entry name" value="AMINO-ACID PERMEASE BAT1"/>
    <property type="match status" value="1"/>
</dbReference>
<keyword evidence="3 6" id="KW-0812">Transmembrane</keyword>
<comment type="subcellular location">
    <subcellularLocation>
        <location evidence="1">Membrane</location>
        <topology evidence="1">Multi-pass membrane protein</topology>
    </subcellularLocation>
</comment>
<organism evidence="7 8">
    <name type="scientific">[Candida] arabinofermentans NRRL YB-2248</name>
    <dbReference type="NCBI Taxonomy" id="983967"/>
    <lineage>
        <taxon>Eukaryota</taxon>
        <taxon>Fungi</taxon>
        <taxon>Dikarya</taxon>
        <taxon>Ascomycota</taxon>
        <taxon>Saccharomycotina</taxon>
        <taxon>Pichiomycetes</taxon>
        <taxon>Pichiales</taxon>
        <taxon>Pichiaceae</taxon>
        <taxon>Ogataea</taxon>
        <taxon>Ogataea/Candida clade</taxon>
    </lineage>
</organism>
<feature type="transmembrane region" description="Helical" evidence="6">
    <location>
        <begin position="343"/>
        <end position="363"/>
    </location>
</feature>
<accession>A0A1E4STA4</accession>
<feature type="transmembrane region" description="Helical" evidence="6">
    <location>
        <begin position="369"/>
        <end position="393"/>
    </location>
</feature>
<feature type="transmembrane region" description="Helical" evidence="6">
    <location>
        <begin position="441"/>
        <end position="463"/>
    </location>
</feature>
<keyword evidence="2" id="KW-0813">Transport</keyword>
<dbReference type="Gene3D" id="1.20.1740.10">
    <property type="entry name" value="Amino acid/polyamine transporter I"/>
    <property type="match status" value="1"/>
</dbReference>
<dbReference type="PANTHER" id="PTHR45649:SF11">
    <property type="entry name" value="TRANSPORTER, PUTATIVE (EUROFUNG)-RELATED"/>
    <property type="match status" value="1"/>
</dbReference>
<keyword evidence="4 6" id="KW-1133">Transmembrane helix</keyword>
<evidence type="ECO:0000256" key="1">
    <source>
        <dbReference type="ARBA" id="ARBA00004141"/>
    </source>
</evidence>
<feature type="transmembrane region" description="Helical" evidence="6">
    <location>
        <begin position="200"/>
        <end position="219"/>
    </location>
</feature>